<dbReference type="InterPro" id="IPR039248">
    <property type="entry name" value="Ptase_RsbX"/>
</dbReference>
<dbReference type="InterPro" id="IPR003594">
    <property type="entry name" value="HATPase_dom"/>
</dbReference>
<name>A0ABV0JCA9_9CYAN</name>
<keyword evidence="2" id="KW-0547">Nucleotide-binding</keyword>
<accession>A0ABV0JCA9</accession>
<dbReference type="EMBL" id="JAMPKM010000014">
    <property type="protein sequence ID" value="MEP0819429.1"/>
    <property type="molecule type" value="Genomic_DNA"/>
</dbReference>
<dbReference type="Gene3D" id="3.30.565.10">
    <property type="entry name" value="Histidine kinase-like ATPase, C-terminal domain"/>
    <property type="match status" value="1"/>
</dbReference>
<dbReference type="Proteomes" id="UP001464891">
    <property type="component" value="Unassembled WGS sequence"/>
</dbReference>
<sequence>MTHPIVLSMVEPSQVGEARRRAASLATQLGFSEVEQGKVGIVVTEIANNLIKHAQEGALLLRSLERQGVAGLEILSLDRGPGMRDVSECLRDGFSTGGTSGTGLGAIQRLSDQFEIYSASPEGTAIFCRLWAGSACPVYAAGELEIGVVCLPMQGEEVSGDAYCSQFVGDRHLLLIADGLGHGPMAAQASLEAVKVFQEAGDRTPSELMADMHAALRSTRGAAVAIAEVNLQEQRVQYVGVGNIVGSLLATDQPIERTTNMVSHNGTVGCEMRKNQTFTYSWKPKGILIMHSDGLGTKWRLDRYPGLVNQHPSLIAGILYRDFNRGRDDVTVLVAREVN</sequence>
<keyword evidence="2" id="KW-0067">ATP-binding</keyword>
<dbReference type="Pfam" id="PF13581">
    <property type="entry name" value="HATPase_c_2"/>
    <property type="match status" value="1"/>
</dbReference>
<dbReference type="CDD" id="cd16934">
    <property type="entry name" value="HATPase_RsbT-like"/>
    <property type="match status" value="1"/>
</dbReference>
<organism evidence="2 3">
    <name type="scientific">Trichocoleus desertorum GB2-A4</name>
    <dbReference type="NCBI Taxonomy" id="2933944"/>
    <lineage>
        <taxon>Bacteria</taxon>
        <taxon>Bacillati</taxon>
        <taxon>Cyanobacteriota</taxon>
        <taxon>Cyanophyceae</taxon>
        <taxon>Leptolyngbyales</taxon>
        <taxon>Trichocoleusaceae</taxon>
        <taxon>Trichocoleus</taxon>
    </lineage>
</organism>
<feature type="domain" description="PPM-type phosphatase" evidence="1">
    <location>
        <begin position="143"/>
        <end position="337"/>
    </location>
</feature>
<dbReference type="Pfam" id="PF07228">
    <property type="entry name" value="SpoIIE"/>
    <property type="match status" value="1"/>
</dbReference>
<comment type="caution">
    <text evidence="2">The sequence shown here is derived from an EMBL/GenBank/DDBJ whole genome shotgun (WGS) entry which is preliminary data.</text>
</comment>
<dbReference type="SMART" id="SM00331">
    <property type="entry name" value="PP2C_SIG"/>
    <property type="match status" value="1"/>
</dbReference>
<dbReference type="PANTHER" id="PTHR35801">
    <property type="entry name" value="PHOSPHOSERINE PHOSPHATASE RSBX"/>
    <property type="match status" value="1"/>
</dbReference>
<proteinExistence type="predicted"/>
<dbReference type="Gene3D" id="3.60.40.10">
    <property type="entry name" value="PPM-type phosphatase domain"/>
    <property type="match status" value="1"/>
</dbReference>
<dbReference type="SUPFAM" id="SSF55874">
    <property type="entry name" value="ATPase domain of HSP90 chaperone/DNA topoisomerase II/histidine kinase"/>
    <property type="match status" value="1"/>
</dbReference>
<gene>
    <name evidence="2" type="ORF">NC998_20215</name>
</gene>
<evidence type="ECO:0000313" key="3">
    <source>
        <dbReference type="Proteomes" id="UP001464891"/>
    </source>
</evidence>
<protein>
    <submittedName>
        <fullName evidence="2">ATP-binding protein/SpoIIE family protein phosphatase</fullName>
    </submittedName>
</protein>
<dbReference type="InterPro" id="IPR036457">
    <property type="entry name" value="PPM-type-like_dom_sf"/>
</dbReference>
<dbReference type="SUPFAM" id="SSF81606">
    <property type="entry name" value="PP2C-like"/>
    <property type="match status" value="1"/>
</dbReference>
<evidence type="ECO:0000259" key="1">
    <source>
        <dbReference type="SMART" id="SM00331"/>
    </source>
</evidence>
<dbReference type="InterPro" id="IPR001932">
    <property type="entry name" value="PPM-type_phosphatase-like_dom"/>
</dbReference>
<dbReference type="RefSeq" id="WP_190440158.1">
    <property type="nucleotide sequence ID" value="NZ_JAMPKM010000014.1"/>
</dbReference>
<reference evidence="2 3" key="1">
    <citation type="submission" date="2022-04" db="EMBL/GenBank/DDBJ databases">
        <title>Positive selection, recombination, and allopatry shape intraspecific diversity of widespread and dominant cyanobacteria.</title>
        <authorList>
            <person name="Wei J."/>
            <person name="Shu W."/>
            <person name="Hu C."/>
        </authorList>
    </citation>
    <scope>NUCLEOTIDE SEQUENCE [LARGE SCALE GENOMIC DNA]</scope>
    <source>
        <strain evidence="2 3">GB2-A4</strain>
    </source>
</reference>
<dbReference type="GO" id="GO:0005524">
    <property type="term" value="F:ATP binding"/>
    <property type="evidence" value="ECO:0007669"/>
    <property type="project" value="UniProtKB-KW"/>
</dbReference>
<dbReference type="PANTHER" id="PTHR35801:SF1">
    <property type="entry name" value="PHOSPHOSERINE PHOSPHATASE RSBX"/>
    <property type="match status" value="1"/>
</dbReference>
<keyword evidence="3" id="KW-1185">Reference proteome</keyword>
<dbReference type="InterPro" id="IPR036890">
    <property type="entry name" value="HATPase_C_sf"/>
</dbReference>
<evidence type="ECO:0000313" key="2">
    <source>
        <dbReference type="EMBL" id="MEP0819429.1"/>
    </source>
</evidence>